<evidence type="ECO:0000313" key="2">
    <source>
        <dbReference type="Proteomes" id="UP000789920"/>
    </source>
</evidence>
<protein>
    <submittedName>
        <fullName evidence="1">9931_t:CDS:1</fullName>
    </submittedName>
</protein>
<evidence type="ECO:0000313" key="1">
    <source>
        <dbReference type="EMBL" id="CAG8715747.1"/>
    </source>
</evidence>
<comment type="caution">
    <text evidence="1">The sequence shown here is derived from an EMBL/GenBank/DDBJ whole genome shotgun (WGS) entry which is preliminary data.</text>
</comment>
<gene>
    <name evidence="1" type="ORF">RPERSI_LOCUS10880</name>
</gene>
<sequence length="264" mass="30601">EVISRVKGGEGLKFEKHFQKYLKISVAMEQERKRLEKLKKSVEFLEIEDENDSNPYFKHLDKPVPAIISNDIPKYAQATIKDLVIDIFDEYEKDAEFLNEELQEEKLLKKERKWLDANALPAKWDGLYNLENIVDESDSEAQEELQRERGSFEGVYPGIKQEKLARKLILELEKIVNKVFGEGYFTHKNLISIADREQEDALVKSKQLQTQLENLRMNQISPMQKSFFNLNAKIGNCKSEVSATTFPEPQPAPEAMPTSWTTLF</sequence>
<proteinExistence type="predicted"/>
<dbReference type="EMBL" id="CAJVQC010021952">
    <property type="protein sequence ID" value="CAG8715747.1"/>
    <property type="molecule type" value="Genomic_DNA"/>
</dbReference>
<accession>A0ACA9PN00</accession>
<feature type="non-terminal residue" evidence="1">
    <location>
        <position position="1"/>
    </location>
</feature>
<organism evidence="1 2">
    <name type="scientific">Racocetra persica</name>
    <dbReference type="NCBI Taxonomy" id="160502"/>
    <lineage>
        <taxon>Eukaryota</taxon>
        <taxon>Fungi</taxon>
        <taxon>Fungi incertae sedis</taxon>
        <taxon>Mucoromycota</taxon>
        <taxon>Glomeromycotina</taxon>
        <taxon>Glomeromycetes</taxon>
        <taxon>Diversisporales</taxon>
        <taxon>Gigasporaceae</taxon>
        <taxon>Racocetra</taxon>
    </lineage>
</organism>
<keyword evidence="2" id="KW-1185">Reference proteome</keyword>
<dbReference type="Proteomes" id="UP000789920">
    <property type="component" value="Unassembled WGS sequence"/>
</dbReference>
<name>A0ACA9PN00_9GLOM</name>
<reference evidence="1" key="1">
    <citation type="submission" date="2021-06" db="EMBL/GenBank/DDBJ databases">
        <authorList>
            <person name="Kallberg Y."/>
            <person name="Tangrot J."/>
            <person name="Rosling A."/>
        </authorList>
    </citation>
    <scope>NUCLEOTIDE SEQUENCE</scope>
    <source>
        <strain evidence="1">MA461A</strain>
    </source>
</reference>